<name>A0ABC7ZIQ8_MYCGT</name>
<dbReference type="EMBL" id="CP003772">
    <property type="protein sequence ID" value="AFQ04110.1"/>
    <property type="molecule type" value="Genomic_DNA"/>
</dbReference>
<proteinExistence type="predicted"/>
<dbReference type="AlphaFoldDB" id="A0ABC7ZIQ8"/>
<evidence type="ECO:0000313" key="1">
    <source>
        <dbReference type="EMBL" id="AFQ04110.1"/>
    </source>
</evidence>
<dbReference type="KEGG" id="mgx:CM1_01710"/>
<accession>A0ABC7ZIQ8</accession>
<dbReference type="Proteomes" id="UP000005254">
    <property type="component" value="Chromosome"/>
</dbReference>
<dbReference type="Pfam" id="PF17518">
    <property type="entry name" value="DUF5443"/>
    <property type="match status" value="1"/>
</dbReference>
<sequence>MSPVRNFANTKDVYFDAQLTNIESKIDSSRAQIHLTIALKYNTNLPDNIFQAHFSLGNWQSDKIQLQKAPDKKHDSLNSIKYFYAFLDVPRSALAKKEINRFSNVVARVLRISFRLQDQSEKGNWSDYHLFDTVASELYATVIKETINFGNMIKINALDGSKQLTSSQGSFKYSWTMYDYRNLEQLDEVKNLINISFDKPVQIVNVDVKIHYVPTKGRLQEIKQQGEFENNLDVNEKLKLNLIGNWNFDKHNKKLISDISGTGIFLPQGGYGSYEIMIGATVGNDFYTIIANNQFKYETPLDDLEQNDFFEVNYLPVYSTYNFSDLTQ</sequence>
<protein>
    <submittedName>
        <fullName evidence="1">Uncharacterized protein</fullName>
    </submittedName>
</protein>
<reference evidence="1 2" key="1">
    <citation type="journal article" date="2012" name="J. Bacteriol.">
        <title>Draft Genome Sequences of Four Axenic Mycoplasma genitalium Strains Isolated from Denmark, Japan, and Australia.</title>
        <authorList>
            <person name="McGowin C.L."/>
            <person name="Ma L."/>
            <person name="Jensen J.S."/>
            <person name="Mancuso M.M."/>
            <person name="Hamasuna R."/>
            <person name="Adegboye D."/>
            <person name="Martin D.H."/>
        </authorList>
    </citation>
    <scope>NUCLEOTIDE SEQUENCE [LARGE SCALE GENOMIC DNA]</scope>
    <source>
        <strain evidence="1 2">M6320</strain>
    </source>
</reference>
<gene>
    <name evidence="1" type="ORF">CM1_01710</name>
</gene>
<evidence type="ECO:0000313" key="2">
    <source>
        <dbReference type="Proteomes" id="UP000005254"/>
    </source>
</evidence>
<organism evidence="1 2">
    <name type="scientific">Mycoplasmoides genitalium M6320</name>
    <dbReference type="NCBI Taxonomy" id="662945"/>
    <lineage>
        <taxon>Bacteria</taxon>
        <taxon>Bacillati</taxon>
        <taxon>Mycoplasmatota</taxon>
        <taxon>Mycoplasmoidales</taxon>
        <taxon>Mycoplasmoidaceae</taxon>
        <taxon>Mycoplasmoides</taxon>
    </lineage>
</organism>
<dbReference type="InterPro" id="IPR035233">
    <property type="entry name" value="DUF5443"/>
</dbReference>